<dbReference type="Gene3D" id="3.90.1570.10">
    <property type="entry name" value="tt1808, chain A"/>
    <property type="match status" value="1"/>
</dbReference>
<dbReference type="EMBL" id="VMNX01000019">
    <property type="protein sequence ID" value="MPY48626.1"/>
    <property type="molecule type" value="Genomic_DNA"/>
</dbReference>
<proteinExistence type="predicted"/>
<dbReference type="CDD" id="cd06260">
    <property type="entry name" value="DUF820-like"/>
    <property type="match status" value="1"/>
</dbReference>
<evidence type="ECO:0000313" key="2">
    <source>
        <dbReference type="EMBL" id="MPY48626.1"/>
    </source>
</evidence>
<name>A0A5N8WP82_9ACTN</name>
<dbReference type="SUPFAM" id="SSF52980">
    <property type="entry name" value="Restriction endonuclease-like"/>
    <property type="match status" value="1"/>
</dbReference>
<dbReference type="PANTHER" id="PTHR35400">
    <property type="entry name" value="SLR1083 PROTEIN"/>
    <property type="match status" value="1"/>
</dbReference>
<dbReference type="InterPro" id="IPR008538">
    <property type="entry name" value="Uma2"/>
</dbReference>
<dbReference type="RefSeq" id="WP_152860683.1">
    <property type="nucleotide sequence ID" value="NZ_VMNX01000019.1"/>
</dbReference>
<keyword evidence="2" id="KW-0378">Hydrolase</keyword>
<keyword evidence="2" id="KW-0255">Endonuclease</keyword>
<evidence type="ECO:0000259" key="1">
    <source>
        <dbReference type="Pfam" id="PF05685"/>
    </source>
</evidence>
<feature type="domain" description="Putative restriction endonuclease" evidence="1">
    <location>
        <begin position="38"/>
        <end position="157"/>
    </location>
</feature>
<dbReference type="PANTHER" id="PTHR35400:SF3">
    <property type="entry name" value="SLL1072 PROTEIN"/>
    <property type="match status" value="1"/>
</dbReference>
<organism evidence="2 3">
    <name type="scientific">Streptomyces acidicola</name>
    <dbReference type="NCBI Taxonomy" id="2596892"/>
    <lineage>
        <taxon>Bacteria</taxon>
        <taxon>Bacillati</taxon>
        <taxon>Actinomycetota</taxon>
        <taxon>Actinomycetes</taxon>
        <taxon>Kitasatosporales</taxon>
        <taxon>Streptomycetaceae</taxon>
        <taxon>Streptomyces</taxon>
    </lineage>
</organism>
<evidence type="ECO:0000313" key="3">
    <source>
        <dbReference type="Proteomes" id="UP000373149"/>
    </source>
</evidence>
<dbReference type="AlphaFoldDB" id="A0A5N8WP82"/>
<reference evidence="2 3" key="1">
    <citation type="submission" date="2019-09" db="EMBL/GenBank/DDBJ databases">
        <authorList>
            <person name="Duangmal K."/>
            <person name="Teo W.F.A."/>
            <person name="Lipun K."/>
        </authorList>
    </citation>
    <scope>NUCLEOTIDE SEQUENCE [LARGE SCALE GENOMIC DNA]</scope>
    <source>
        <strain evidence="2 3">K1PN6</strain>
    </source>
</reference>
<gene>
    <name evidence="2" type="ORF">FPZ41_08625</name>
</gene>
<dbReference type="Pfam" id="PF05685">
    <property type="entry name" value="Uma2"/>
    <property type="match status" value="1"/>
</dbReference>
<dbReference type="Proteomes" id="UP000373149">
    <property type="component" value="Unassembled WGS sequence"/>
</dbReference>
<keyword evidence="2" id="KW-0540">Nuclease</keyword>
<accession>A0A5N8WP82</accession>
<sequence length="204" mass="23142">MGAAMTTPEPAPATEDTWFSPPADGWTFDQVKHLELPFDWELVDGVIAARGQTKVWHNHVRDGLRHALEAARSEPHAVVAQQCVMVDDRNVPKPDVIVFDPRKLNFFELECVPAEKLALVVEVVSPGSRQHDRVRKPALFAANKVPCYWRVELDRDRRLAVHEYWLNVDTRSYVSAPMHPVHHGKLITEMPFPVEIDLDGLVGF</sequence>
<keyword evidence="3" id="KW-1185">Reference proteome</keyword>
<comment type="caution">
    <text evidence="2">The sequence shown here is derived from an EMBL/GenBank/DDBJ whole genome shotgun (WGS) entry which is preliminary data.</text>
</comment>
<dbReference type="InterPro" id="IPR012296">
    <property type="entry name" value="Nuclease_put_TT1808"/>
</dbReference>
<protein>
    <submittedName>
        <fullName evidence="2">Uma2 family endonuclease</fullName>
    </submittedName>
</protein>
<dbReference type="InterPro" id="IPR011335">
    <property type="entry name" value="Restrct_endonuc-II-like"/>
</dbReference>
<dbReference type="GO" id="GO:0004519">
    <property type="term" value="F:endonuclease activity"/>
    <property type="evidence" value="ECO:0007669"/>
    <property type="project" value="UniProtKB-KW"/>
</dbReference>